<protein>
    <recommendedName>
        <fullName evidence="2">SPW repeat-containing integral membrane domain-containing protein</fullName>
    </recommendedName>
</protein>
<dbReference type="Proteomes" id="UP000578077">
    <property type="component" value="Unassembled WGS sequence"/>
</dbReference>
<evidence type="ECO:0000313" key="3">
    <source>
        <dbReference type="EMBL" id="MBB5999508.1"/>
    </source>
</evidence>
<evidence type="ECO:0000256" key="1">
    <source>
        <dbReference type="SAM" id="Phobius"/>
    </source>
</evidence>
<dbReference type="AlphaFoldDB" id="A0A841EF31"/>
<evidence type="ECO:0000313" key="4">
    <source>
        <dbReference type="Proteomes" id="UP000578077"/>
    </source>
</evidence>
<organism evidence="3 4">
    <name type="scientific">Streptomonospora salina</name>
    <dbReference type="NCBI Taxonomy" id="104205"/>
    <lineage>
        <taxon>Bacteria</taxon>
        <taxon>Bacillati</taxon>
        <taxon>Actinomycetota</taxon>
        <taxon>Actinomycetes</taxon>
        <taxon>Streptosporangiales</taxon>
        <taxon>Nocardiopsidaceae</taxon>
        <taxon>Streptomonospora</taxon>
    </lineage>
</organism>
<dbReference type="RefSeq" id="WP_184636360.1">
    <property type="nucleotide sequence ID" value="NZ_JACHLY010000001.1"/>
</dbReference>
<sequence length="106" mass="10865">MSHIWHGLLGVGMAGLFLLGVLLVFLSCLAVIHPELFVVEAATVVTGLLLIAAPWLLGFSGTASAALTAWIAGAVAVVTGLATLPGSVALYRRIVPPQPTEHLLSG</sequence>
<proteinExistence type="predicted"/>
<accession>A0A841EF31</accession>
<dbReference type="Pfam" id="PF03779">
    <property type="entry name" value="SPW"/>
    <property type="match status" value="1"/>
</dbReference>
<feature type="transmembrane region" description="Helical" evidence="1">
    <location>
        <begin position="36"/>
        <end position="57"/>
    </location>
</feature>
<feature type="domain" description="SPW repeat-containing integral membrane" evidence="2">
    <location>
        <begin position="16"/>
        <end position="81"/>
    </location>
</feature>
<keyword evidence="1" id="KW-0812">Transmembrane</keyword>
<dbReference type="InterPro" id="IPR005530">
    <property type="entry name" value="SPW"/>
</dbReference>
<keyword evidence="1" id="KW-0472">Membrane</keyword>
<feature type="transmembrane region" description="Helical" evidence="1">
    <location>
        <begin position="63"/>
        <end position="84"/>
    </location>
</feature>
<comment type="caution">
    <text evidence="3">The sequence shown here is derived from an EMBL/GenBank/DDBJ whole genome shotgun (WGS) entry which is preliminary data.</text>
</comment>
<evidence type="ECO:0000259" key="2">
    <source>
        <dbReference type="Pfam" id="PF03779"/>
    </source>
</evidence>
<dbReference type="EMBL" id="JACHLY010000001">
    <property type="protein sequence ID" value="MBB5999508.1"/>
    <property type="molecule type" value="Genomic_DNA"/>
</dbReference>
<reference evidence="3 4" key="1">
    <citation type="submission" date="2020-08" db="EMBL/GenBank/DDBJ databases">
        <title>Sequencing the genomes of 1000 actinobacteria strains.</title>
        <authorList>
            <person name="Klenk H.-P."/>
        </authorList>
    </citation>
    <scope>NUCLEOTIDE SEQUENCE [LARGE SCALE GENOMIC DNA]</scope>
    <source>
        <strain evidence="3 4">DSM 44593</strain>
    </source>
</reference>
<keyword evidence="1" id="KW-1133">Transmembrane helix</keyword>
<keyword evidence="4" id="KW-1185">Reference proteome</keyword>
<feature type="transmembrane region" description="Helical" evidence="1">
    <location>
        <begin position="6"/>
        <end position="29"/>
    </location>
</feature>
<name>A0A841EF31_9ACTN</name>
<gene>
    <name evidence="3" type="ORF">HNR25_003259</name>
</gene>